<reference evidence="9 10" key="1">
    <citation type="submission" date="2020-08" db="EMBL/GenBank/DDBJ databases">
        <title>Novel species isolated from subtropical streams in China.</title>
        <authorList>
            <person name="Lu H."/>
        </authorList>
    </citation>
    <scope>NUCLEOTIDE SEQUENCE [LARGE SCALE GENOMIC DNA]</scope>
    <source>
        <strain evidence="9 10">LX15W</strain>
    </source>
</reference>
<evidence type="ECO:0000256" key="6">
    <source>
        <dbReference type="SAM" id="Phobius"/>
    </source>
</evidence>
<dbReference type="PANTHER" id="PTHR43738">
    <property type="entry name" value="ABC TRANSPORTER, MEMBRANE PROTEIN"/>
    <property type="match status" value="1"/>
</dbReference>
<keyword evidence="2" id="KW-1003">Cell membrane</keyword>
<dbReference type="Pfam" id="PF02687">
    <property type="entry name" value="FtsX"/>
    <property type="match status" value="1"/>
</dbReference>
<keyword evidence="3 6" id="KW-0812">Transmembrane</keyword>
<evidence type="ECO:0000313" key="10">
    <source>
        <dbReference type="Proteomes" id="UP000624279"/>
    </source>
</evidence>
<evidence type="ECO:0000256" key="2">
    <source>
        <dbReference type="ARBA" id="ARBA00022475"/>
    </source>
</evidence>
<keyword evidence="10" id="KW-1185">Reference proteome</keyword>
<protein>
    <submittedName>
        <fullName evidence="9">FtsX-like permease family protein</fullName>
    </submittedName>
</protein>
<dbReference type="InterPro" id="IPR025857">
    <property type="entry name" value="MacB_PCD"/>
</dbReference>
<evidence type="ECO:0000256" key="1">
    <source>
        <dbReference type="ARBA" id="ARBA00004651"/>
    </source>
</evidence>
<accession>A0ABR6YGC8</accession>
<feature type="transmembrane region" description="Helical" evidence="6">
    <location>
        <begin position="350"/>
        <end position="370"/>
    </location>
</feature>
<evidence type="ECO:0000256" key="3">
    <source>
        <dbReference type="ARBA" id="ARBA00022692"/>
    </source>
</evidence>
<dbReference type="PANTHER" id="PTHR43738:SF3">
    <property type="entry name" value="ABC TRANSPORTER PERMEASE"/>
    <property type="match status" value="1"/>
</dbReference>
<sequence>MFIFRLLLKNAFRHKLRTVLTMVGLVVAICAFGLLRTIIDAWYAGVDGTSSVRLITRNSISLTFPLPLNYAERLRNVEGVTGVSWSNWFGGIYITERNFFPQFAVEPASYLALYPEYILKEEEKKAFILDRQGAIVGRKLANQYGWKIGDQIPIRGTIFPGTWTFTLRGIWDGVDAKTDESQLLFHWQLLAESNRKRLKRSADYVGVYVVRINEPDNAPIVSERIDALFKNSLGETLTETEKAFQLGFVSMSEAILVAVNAVSFVIIIIIMAVMANTMTMTARERLAEYATLKALGFSPSFVVKLLFGESLVIALIGGGTGLLLTLPIAAAFAKSVGTLFPVFRVSDTTMALQLFAAVIVGVVAAAWPAWKMSRIDIVNGLRHVA</sequence>
<dbReference type="InterPro" id="IPR003838">
    <property type="entry name" value="ABC3_permease_C"/>
</dbReference>
<dbReference type="EMBL" id="JACOGA010000021">
    <property type="protein sequence ID" value="MBC3875630.1"/>
    <property type="molecule type" value="Genomic_DNA"/>
</dbReference>
<dbReference type="Proteomes" id="UP000624279">
    <property type="component" value="Unassembled WGS sequence"/>
</dbReference>
<proteinExistence type="predicted"/>
<keyword evidence="4 6" id="KW-1133">Transmembrane helix</keyword>
<name>A0ABR6YGC8_9BURK</name>
<gene>
    <name evidence="9" type="ORF">H8K55_18715</name>
</gene>
<evidence type="ECO:0000256" key="5">
    <source>
        <dbReference type="ARBA" id="ARBA00023136"/>
    </source>
</evidence>
<dbReference type="InterPro" id="IPR051125">
    <property type="entry name" value="ABC-4/HrtB_transporter"/>
</dbReference>
<evidence type="ECO:0000259" key="8">
    <source>
        <dbReference type="Pfam" id="PF12704"/>
    </source>
</evidence>
<feature type="transmembrane region" description="Helical" evidence="6">
    <location>
        <begin position="20"/>
        <end position="43"/>
    </location>
</feature>
<feature type="domain" description="MacB-like periplasmic core" evidence="8">
    <location>
        <begin position="18"/>
        <end position="227"/>
    </location>
</feature>
<evidence type="ECO:0000256" key="4">
    <source>
        <dbReference type="ARBA" id="ARBA00022989"/>
    </source>
</evidence>
<evidence type="ECO:0000259" key="7">
    <source>
        <dbReference type="Pfam" id="PF02687"/>
    </source>
</evidence>
<organism evidence="9 10">
    <name type="scientific">Undibacterium flavidum</name>
    <dbReference type="NCBI Taxonomy" id="2762297"/>
    <lineage>
        <taxon>Bacteria</taxon>
        <taxon>Pseudomonadati</taxon>
        <taxon>Pseudomonadota</taxon>
        <taxon>Betaproteobacteria</taxon>
        <taxon>Burkholderiales</taxon>
        <taxon>Oxalobacteraceae</taxon>
        <taxon>Undibacterium</taxon>
    </lineage>
</organism>
<evidence type="ECO:0000313" key="9">
    <source>
        <dbReference type="EMBL" id="MBC3875630.1"/>
    </source>
</evidence>
<comment type="caution">
    <text evidence="9">The sequence shown here is derived from an EMBL/GenBank/DDBJ whole genome shotgun (WGS) entry which is preliminary data.</text>
</comment>
<dbReference type="RefSeq" id="WP_186943595.1">
    <property type="nucleotide sequence ID" value="NZ_JACOGA010000021.1"/>
</dbReference>
<dbReference type="Pfam" id="PF12704">
    <property type="entry name" value="MacB_PCD"/>
    <property type="match status" value="1"/>
</dbReference>
<feature type="domain" description="ABC3 transporter permease C-terminal" evidence="7">
    <location>
        <begin position="261"/>
        <end position="376"/>
    </location>
</feature>
<feature type="transmembrane region" description="Helical" evidence="6">
    <location>
        <begin position="311"/>
        <end position="330"/>
    </location>
</feature>
<comment type="subcellular location">
    <subcellularLocation>
        <location evidence="1">Cell membrane</location>
        <topology evidence="1">Multi-pass membrane protein</topology>
    </subcellularLocation>
</comment>
<keyword evidence="5 6" id="KW-0472">Membrane</keyword>
<feature type="transmembrane region" description="Helical" evidence="6">
    <location>
        <begin position="254"/>
        <end position="275"/>
    </location>
</feature>